<dbReference type="EMBL" id="CAJRGZ010000022">
    <property type="protein sequence ID" value="CAG5171497.1"/>
    <property type="molecule type" value="Genomic_DNA"/>
</dbReference>
<feature type="signal peptide" evidence="2">
    <location>
        <begin position="1"/>
        <end position="17"/>
    </location>
</feature>
<dbReference type="PANTHER" id="PTHR11552:SF115">
    <property type="entry name" value="DEHYDROGENASE XPTC-RELATED"/>
    <property type="match status" value="1"/>
</dbReference>
<evidence type="ECO:0000256" key="2">
    <source>
        <dbReference type="SAM" id="SignalP"/>
    </source>
</evidence>
<dbReference type="Gene3D" id="3.40.50.720">
    <property type="entry name" value="NAD(P)-binding Rossmann-like Domain"/>
    <property type="match status" value="1"/>
</dbReference>
<dbReference type="InterPro" id="IPR012132">
    <property type="entry name" value="GMC_OxRdtase"/>
</dbReference>
<feature type="chain" id="PRO_5035304155" description="Glucose-methanol-choline oxidoreductase N-terminal domain-containing protein" evidence="2">
    <location>
        <begin position="18"/>
        <end position="887"/>
    </location>
</feature>
<evidence type="ECO:0000256" key="1">
    <source>
        <dbReference type="ARBA" id="ARBA00010790"/>
    </source>
</evidence>
<gene>
    <name evidence="4" type="ORF">ALTATR162_LOCUS7334</name>
</gene>
<dbReference type="Pfam" id="PF05199">
    <property type="entry name" value="GMC_oxred_C"/>
    <property type="match status" value="1"/>
</dbReference>
<dbReference type="GO" id="GO:0044550">
    <property type="term" value="P:secondary metabolite biosynthetic process"/>
    <property type="evidence" value="ECO:0007669"/>
    <property type="project" value="TreeGrafter"/>
</dbReference>
<dbReference type="PRINTS" id="PR00081">
    <property type="entry name" value="GDHRDH"/>
</dbReference>
<dbReference type="OrthoDB" id="269227at2759"/>
<comment type="similarity">
    <text evidence="1">Belongs to the GMC oxidoreductase family.</text>
</comment>
<keyword evidence="2" id="KW-0732">Signal</keyword>
<evidence type="ECO:0000313" key="4">
    <source>
        <dbReference type="EMBL" id="CAG5171497.1"/>
    </source>
</evidence>
<dbReference type="PROSITE" id="PS00624">
    <property type="entry name" value="GMC_OXRED_2"/>
    <property type="match status" value="1"/>
</dbReference>
<feature type="domain" description="Glucose-methanol-choline oxidoreductase N-terminal" evidence="3">
    <location>
        <begin position="302"/>
        <end position="316"/>
    </location>
</feature>
<name>A0A8J2IDG6_9PLEO</name>
<dbReference type="PANTHER" id="PTHR11552">
    <property type="entry name" value="GLUCOSE-METHANOL-CHOLINE GMC OXIDOREDUCTASE"/>
    <property type="match status" value="1"/>
</dbReference>
<dbReference type="InterPro" id="IPR036291">
    <property type="entry name" value="NAD(P)-bd_dom_sf"/>
</dbReference>
<comment type="caution">
    <text evidence="4">The sequence shown here is derived from an EMBL/GenBank/DDBJ whole genome shotgun (WGS) entry which is preliminary data.</text>
</comment>
<dbReference type="GeneID" id="67019323"/>
<dbReference type="SUPFAM" id="SSF51905">
    <property type="entry name" value="FAD/NAD(P)-binding domain"/>
    <property type="match status" value="1"/>
</dbReference>
<dbReference type="RefSeq" id="XP_043170897.1">
    <property type="nucleotide sequence ID" value="XM_043314962.1"/>
</dbReference>
<organism evidence="4 5">
    <name type="scientific">Alternaria atra</name>
    <dbReference type="NCBI Taxonomy" id="119953"/>
    <lineage>
        <taxon>Eukaryota</taxon>
        <taxon>Fungi</taxon>
        <taxon>Dikarya</taxon>
        <taxon>Ascomycota</taxon>
        <taxon>Pezizomycotina</taxon>
        <taxon>Dothideomycetes</taxon>
        <taxon>Pleosporomycetidae</taxon>
        <taxon>Pleosporales</taxon>
        <taxon>Pleosporineae</taxon>
        <taxon>Pleosporaceae</taxon>
        <taxon>Alternaria</taxon>
        <taxon>Alternaria sect. Ulocladioides</taxon>
    </lineage>
</organism>
<dbReference type="CDD" id="cd05233">
    <property type="entry name" value="SDR_c"/>
    <property type="match status" value="1"/>
</dbReference>
<dbReference type="SUPFAM" id="SSF51735">
    <property type="entry name" value="NAD(P)-binding Rossmann-fold domains"/>
    <property type="match status" value="1"/>
</dbReference>
<dbReference type="Proteomes" id="UP000676310">
    <property type="component" value="Unassembled WGS sequence"/>
</dbReference>
<keyword evidence="5" id="KW-1185">Reference proteome</keyword>
<protein>
    <recommendedName>
        <fullName evidence="3">Glucose-methanol-choline oxidoreductase N-terminal domain-containing protein</fullName>
    </recommendedName>
</protein>
<evidence type="ECO:0000313" key="5">
    <source>
        <dbReference type="Proteomes" id="UP000676310"/>
    </source>
</evidence>
<evidence type="ECO:0000259" key="3">
    <source>
        <dbReference type="PROSITE" id="PS00624"/>
    </source>
</evidence>
<proteinExistence type="inferred from homology"/>
<dbReference type="GO" id="GO:0016614">
    <property type="term" value="F:oxidoreductase activity, acting on CH-OH group of donors"/>
    <property type="evidence" value="ECO:0007669"/>
    <property type="project" value="InterPro"/>
</dbReference>
<dbReference type="InterPro" id="IPR007867">
    <property type="entry name" value="GMC_OxRtase_C"/>
</dbReference>
<sequence length="887" mass="95236">MLLRTVFSLCYASIVQARSHLGRTAKVIDARQISNETTYDFVIAGGGIAGLTVADRLTENPNVTVLVIEYGPFDQKEDGVMIPGAYFPVPYLWLPLMSTPQTALGSTSYGVPCGRVVGGGSVVNAMFFHRSDAELYNAWEELGATGWGWTDLLPYFKKSETFTAPNAEYAASHNITWDIAIHGIDGPVQASHAPYDYPGSANKFNGALSLGIQPSLDPNNGRAQGIFRLLRSIDPESQTRSSARVNRYDRDAARPNYHILPNTAVSRVLFENLTAVGVEYIGTSDAAKRTVQASKEVIIAAGSVHTPQILQLSGIGDPVHVKSFGIEPISELPGVGRNLQDHLVLKVNYNYTSNHFPNGGSLQSNATYAMEQRTLYDARKPSAYDLTGTTGNLIIQLPLSNWTNASASIIAEAAFIYPDAVLGKAVDSSVLTGYEKQREIVIRDINIEAVGGLSWNTGPETSIYMTRPFSRGSVKINSTNVFDAPLIDYGAITDPTDLDMLYAIYMKNRELMATSDLAILGPIETAPAPGVDNEEDIKEKIKAALQPSNAHQCCTAAMMAREDGGVVDSQNRVYGTFRMSVVDASTWPLVAGGGPQATVYAGAEKAADMIKERIGLMIAKALASAGASKVYILGRRKEKLEAAAAKHSLIPLQCDITSKESLQATVNTINKNVGYINLLVANSGILGPTASFMPGLSIKELRKNMFEDTSMEDFTQTFQVNTTATYFSMLAFLELLDAGNKNALTGGFGKPLREGSKVPSIQSQVIVTSSVGAFLREWQCAPAYAGSKAAIAHLVKHSSTGLAPHGIRVNALAPGFFPSEMANAIIESRDPGTETIDDPNFIPARRFGGEEEMGGTVLYLASRAGSFCNGLILANDGGRLGVTTSTY</sequence>
<dbReference type="InterPro" id="IPR036188">
    <property type="entry name" value="FAD/NAD-bd_sf"/>
</dbReference>
<dbReference type="Pfam" id="PF13561">
    <property type="entry name" value="adh_short_C2"/>
    <property type="match status" value="1"/>
</dbReference>
<reference evidence="4" key="1">
    <citation type="submission" date="2021-05" db="EMBL/GenBank/DDBJ databases">
        <authorList>
            <person name="Stam R."/>
        </authorList>
    </citation>
    <scope>NUCLEOTIDE SEQUENCE</scope>
    <source>
        <strain evidence="4">CS162</strain>
    </source>
</reference>
<dbReference type="Pfam" id="PF00732">
    <property type="entry name" value="GMC_oxred_N"/>
    <property type="match status" value="1"/>
</dbReference>
<dbReference type="InterPro" id="IPR002347">
    <property type="entry name" value="SDR_fam"/>
</dbReference>
<accession>A0A8J2IDG6</accession>
<dbReference type="AlphaFoldDB" id="A0A8J2IDG6"/>
<dbReference type="SUPFAM" id="SSF54373">
    <property type="entry name" value="FAD-linked reductases, C-terminal domain"/>
    <property type="match status" value="1"/>
</dbReference>
<dbReference type="Gene3D" id="3.30.560.10">
    <property type="entry name" value="Glucose Oxidase, domain 3"/>
    <property type="match status" value="1"/>
</dbReference>
<dbReference type="GO" id="GO:0050660">
    <property type="term" value="F:flavin adenine dinucleotide binding"/>
    <property type="evidence" value="ECO:0007669"/>
    <property type="project" value="InterPro"/>
</dbReference>
<dbReference type="InterPro" id="IPR000172">
    <property type="entry name" value="GMC_OxRdtase_N"/>
</dbReference>
<dbReference type="Gene3D" id="3.50.50.60">
    <property type="entry name" value="FAD/NAD(P)-binding domain"/>
    <property type="match status" value="1"/>
</dbReference>